<evidence type="ECO:0000259" key="5">
    <source>
        <dbReference type="Pfam" id="PF13439"/>
    </source>
</evidence>
<dbReference type="InterPro" id="IPR001296">
    <property type="entry name" value="Glyco_trans_1"/>
</dbReference>
<dbReference type="Gene3D" id="3.40.50.2000">
    <property type="entry name" value="Glycogen Phosphorylase B"/>
    <property type="match status" value="2"/>
</dbReference>
<proteinExistence type="predicted"/>
<dbReference type="GO" id="GO:0016757">
    <property type="term" value="F:glycosyltransferase activity"/>
    <property type="evidence" value="ECO:0007669"/>
    <property type="project" value="UniProtKB-KW"/>
</dbReference>
<name>E6SI38_THEM7</name>
<reference evidence="6 7" key="1">
    <citation type="journal article" date="2010" name="Stand. Genomic Sci.">
        <title>Complete genome sequence of Thermaerobacter marianensis type strain (7p75a).</title>
        <authorList>
            <person name="Han C."/>
            <person name="Gu W."/>
            <person name="Zhang X."/>
            <person name="Lapidus A."/>
            <person name="Nolan M."/>
            <person name="Copeland A."/>
            <person name="Lucas S."/>
            <person name="Del Rio T.G."/>
            <person name="Tice H."/>
            <person name="Cheng J.F."/>
            <person name="Tapia R."/>
            <person name="Goodwin L."/>
            <person name="Pitluck S."/>
            <person name="Pagani I."/>
            <person name="Ivanova N."/>
            <person name="Mavromatis K."/>
            <person name="Mikhailova N."/>
            <person name="Pati A."/>
            <person name="Chen A."/>
            <person name="Palaniappan K."/>
            <person name="Land M."/>
            <person name="Hauser L."/>
            <person name="Chang Y.J."/>
            <person name="Jeffries C.D."/>
            <person name="Schneider S."/>
            <person name="Rohde M."/>
            <person name="Goker M."/>
            <person name="Pukall R."/>
            <person name="Woyke T."/>
            <person name="Bristow J."/>
            <person name="Eisen J.A."/>
            <person name="Markowitz V."/>
            <person name="Hugenholtz P."/>
            <person name="Kyrpides N.C."/>
            <person name="Klenk H.P."/>
            <person name="Detter J.C."/>
        </authorList>
    </citation>
    <scope>NUCLEOTIDE SEQUENCE [LARGE SCALE GENOMIC DNA]</scope>
    <source>
        <strain evidence="7">ATCC 700841 / DSM 12885 / JCM 10246 / 7p75a</strain>
    </source>
</reference>
<dbReference type="HOGENOM" id="CLU_009583_0_3_9"/>
<evidence type="ECO:0000313" key="6">
    <source>
        <dbReference type="EMBL" id="ADU50816.1"/>
    </source>
</evidence>
<keyword evidence="2 6" id="KW-0808">Transferase</keyword>
<evidence type="ECO:0000256" key="1">
    <source>
        <dbReference type="ARBA" id="ARBA00022676"/>
    </source>
</evidence>
<accession>E6SI38</accession>
<keyword evidence="1" id="KW-0328">Glycosyltransferase</keyword>
<organism evidence="6 7">
    <name type="scientific">Thermaerobacter marianensis (strain ATCC 700841 / DSM 12885 / JCM 10246 / 7p75a)</name>
    <dbReference type="NCBI Taxonomy" id="644966"/>
    <lineage>
        <taxon>Bacteria</taxon>
        <taxon>Bacillati</taxon>
        <taxon>Bacillota</taxon>
        <taxon>Clostridia</taxon>
        <taxon>Eubacteriales</taxon>
        <taxon>Clostridiales Family XVII. Incertae Sedis</taxon>
        <taxon>Thermaerobacter</taxon>
    </lineage>
</organism>
<reference evidence="7" key="2">
    <citation type="journal article" date="2010" name="Stand. Genomic Sci.">
        <title>Complete genome sequence of Thermaerobacter marianensis type strain (7p75aT).</title>
        <authorList>
            <person name="Han C."/>
            <person name="Gu W."/>
            <person name="Zhang X."/>
            <person name="Lapidus A."/>
            <person name="Nolan M."/>
            <person name="Copeland A."/>
            <person name="Lucas S."/>
            <person name="Glavina Del Rio T."/>
            <person name="Tice H."/>
            <person name="Cheng J."/>
            <person name="Tapia R."/>
            <person name="Goodwin L."/>
            <person name="Pitluck S."/>
            <person name="Pagani I."/>
            <person name="Ivanova N."/>
            <person name="Mavromatis K."/>
            <person name="Mikhailova N."/>
            <person name="Pati A."/>
            <person name="Chen A."/>
            <person name="Palaniappan K."/>
            <person name="Land M."/>
            <person name="Hauser L."/>
            <person name="Chang Y."/>
            <person name="Jeffries C."/>
            <person name="Schneider S."/>
            <person name="Rohde M."/>
            <person name="Goker M."/>
            <person name="Pukall R."/>
            <person name="Woyke T."/>
            <person name="Bristow J."/>
            <person name="Eisen J."/>
            <person name="Markowitz V."/>
            <person name="Hugenholtz P."/>
            <person name="Kyrpides N."/>
            <person name="Klenk H."/>
            <person name="Detter J."/>
        </authorList>
    </citation>
    <scope>NUCLEOTIDE SEQUENCE [LARGE SCALE GENOMIC DNA]</scope>
    <source>
        <strain evidence="7">ATCC 700841 / DSM 12885 / JCM 10246 / 7p75a</strain>
    </source>
</reference>
<dbReference type="PANTHER" id="PTHR12526:SF510">
    <property type="entry name" value="D-INOSITOL 3-PHOSPHATE GLYCOSYLTRANSFERASE"/>
    <property type="match status" value="1"/>
</dbReference>
<protein>
    <submittedName>
        <fullName evidence="6">Glycosyl transferase group 1</fullName>
    </submittedName>
</protein>
<dbReference type="PANTHER" id="PTHR12526">
    <property type="entry name" value="GLYCOSYLTRANSFERASE"/>
    <property type="match status" value="1"/>
</dbReference>
<evidence type="ECO:0000313" key="7">
    <source>
        <dbReference type="Proteomes" id="UP000008915"/>
    </source>
</evidence>
<dbReference type="EMBL" id="CP002344">
    <property type="protein sequence ID" value="ADU50816.1"/>
    <property type="molecule type" value="Genomic_DNA"/>
</dbReference>
<dbReference type="RefSeq" id="WP_013495121.1">
    <property type="nucleotide sequence ID" value="NC_014831.1"/>
</dbReference>
<gene>
    <name evidence="6" type="ordered locus">Tmar_0701</name>
</gene>
<dbReference type="Pfam" id="PF00534">
    <property type="entry name" value="Glycos_transf_1"/>
    <property type="match status" value="1"/>
</dbReference>
<dbReference type="eggNOG" id="COG0438">
    <property type="taxonomic scope" value="Bacteria"/>
</dbReference>
<dbReference type="SUPFAM" id="SSF53756">
    <property type="entry name" value="UDP-Glycosyltransferase/glycogen phosphorylase"/>
    <property type="match status" value="2"/>
</dbReference>
<feature type="region of interest" description="Disordered" evidence="3">
    <location>
        <begin position="256"/>
        <end position="305"/>
    </location>
</feature>
<dbReference type="AlphaFoldDB" id="E6SI38"/>
<evidence type="ECO:0000256" key="2">
    <source>
        <dbReference type="ARBA" id="ARBA00022679"/>
    </source>
</evidence>
<feature type="compositionally biased region" description="Basic and acidic residues" evidence="3">
    <location>
        <begin position="293"/>
        <end position="304"/>
    </location>
</feature>
<dbReference type="Pfam" id="PF13439">
    <property type="entry name" value="Glyco_transf_4"/>
    <property type="match status" value="1"/>
</dbReference>
<feature type="domain" description="Glycosyl transferase family 1" evidence="4">
    <location>
        <begin position="367"/>
        <end position="491"/>
    </location>
</feature>
<evidence type="ECO:0000256" key="3">
    <source>
        <dbReference type="SAM" id="MobiDB-lite"/>
    </source>
</evidence>
<dbReference type="InterPro" id="IPR028098">
    <property type="entry name" value="Glyco_trans_4-like_N"/>
</dbReference>
<evidence type="ECO:0000259" key="4">
    <source>
        <dbReference type="Pfam" id="PF00534"/>
    </source>
</evidence>
<keyword evidence="7" id="KW-1185">Reference proteome</keyword>
<sequence length="547" mass="58196">MAVDATDPGEAALLRRGVVMVITRADRIGGAQVHVLLLARGLRQRGIPVTVATGRPGPFTAVLRRAGIPCHTLPSLVRPIRPLADLRALLELRRLLGRLQPALVAAHSTKATWLARLAAACLGIPCVVTVHGWPWETAPAAPRPALAGPLAAGNRDHDAASPIHGRPLEQRKAMASPGWAGPGRKPGWFHRRAAPWTPPRTPARTLRAAFTGSLARWGERLLGRLAAAVITVSRHDYREGLRRGVLDPRRAVVIPNGVPQPAAHRGRTRGTTGTEEPACADPVRIRRPGPGGSRRESWPGRHGDSSGPLRVVMVARFEPPKDHATLLQAVALLEHGRIRPRRRGAPAIQPAVPSPAPSAPIRPLPRDVPWVVELVGDGPTLPPATELARALGVSHRVRFLGARRDGAGAVRGAAVAVLCSHREGLPLVVLEAMAAGVPVVASAVGGVPEAVQHGTSGFLVPPGDPVALAHHLARLLANPALRQRMGAAARARYEARFTVDRMVDATLALYHQVCGSHWSRAPGARWPRWPGGYRGRGTGRRGATALR</sequence>
<dbReference type="Proteomes" id="UP000008915">
    <property type="component" value="Chromosome"/>
</dbReference>
<dbReference type="STRING" id="644966.Tmar_0701"/>
<dbReference type="KEGG" id="tmr:Tmar_0701"/>
<feature type="domain" description="Glycosyltransferase subfamily 4-like N-terminal" evidence="5">
    <location>
        <begin position="28"/>
        <end position="135"/>
    </location>
</feature>